<sequence>MASTSYGSTRSLCNRRRYHEETALPARVDLVDAVRCLSGKHVPSGDRYSTTNRGTITWMPVTPNIAKDKEVLHVNSSIRCSDYISSTHPARILKC</sequence>
<dbReference type="AlphaFoldDB" id="A0A8J5JB11"/>
<protein>
    <submittedName>
        <fullName evidence="1">Uncharacterized protein</fullName>
    </submittedName>
</protein>
<reference evidence="1" key="1">
    <citation type="submission" date="2021-01" db="EMBL/GenBank/DDBJ databases">
        <title>Phytophthora aleatoria, a newly-described species from Pinus radiata is distinct from Phytophthora cactorum isolates based on comparative genomics.</title>
        <authorList>
            <person name="Mcdougal R."/>
            <person name="Panda P."/>
            <person name="Williams N."/>
            <person name="Studholme D.J."/>
        </authorList>
    </citation>
    <scope>NUCLEOTIDE SEQUENCE</scope>
    <source>
        <strain evidence="1">NZFS 4037</strain>
    </source>
</reference>
<name>A0A8J5JB11_9STRA</name>
<proteinExistence type="predicted"/>
<dbReference type="EMBL" id="JAENGY010000289">
    <property type="protein sequence ID" value="KAG6966895.1"/>
    <property type="molecule type" value="Genomic_DNA"/>
</dbReference>
<organism evidence="1 2">
    <name type="scientific">Phytophthora aleatoria</name>
    <dbReference type="NCBI Taxonomy" id="2496075"/>
    <lineage>
        <taxon>Eukaryota</taxon>
        <taxon>Sar</taxon>
        <taxon>Stramenopiles</taxon>
        <taxon>Oomycota</taxon>
        <taxon>Peronosporomycetes</taxon>
        <taxon>Peronosporales</taxon>
        <taxon>Peronosporaceae</taxon>
        <taxon>Phytophthora</taxon>
    </lineage>
</organism>
<evidence type="ECO:0000313" key="2">
    <source>
        <dbReference type="Proteomes" id="UP000709295"/>
    </source>
</evidence>
<gene>
    <name evidence="1" type="ORF">JG688_00006544</name>
</gene>
<dbReference type="Proteomes" id="UP000709295">
    <property type="component" value="Unassembled WGS sequence"/>
</dbReference>
<evidence type="ECO:0000313" key="1">
    <source>
        <dbReference type="EMBL" id="KAG6966895.1"/>
    </source>
</evidence>
<accession>A0A8J5JB11</accession>
<keyword evidence="2" id="KW-1185">Reference proteome</keyword>
<comment type="caution">
    <text evidence="1">The sequence shown here is derived from an EMBL/GenBank/DDBJ whole genome shotgun (WGS) entry which is preliminary data.</text>
</comment>